<protein>
    <submittedName>
        <fullName evidence="5">TetR family transcriptional regulator</fullName>
    </submittedName>
</protein>
<evidence type="ECO:0000256" key="1">
    <source>
        <dbReference type="ARBA" id="ARBA00023015"/>
    </source>
</evidence>
<accession>A0ABU3BWS6</accession>
<keyword evidence="3" id="KW-0804">Transcription</keyword>
<feature type="domain" description="HTH tetR-type" evidence="4">
    <location>
        <begin position="25"/>
        <end position="68"/>
    </location>
</feature>
<evidence type="ECO:0000259" key="4">
    <source>
        <dbReference type="Pfam" id="PF00440"/>
    </source>
</evidence>
<dbReference type="Proteomes" id="UP001251857">
    <property type="component" value="Unassembled WGS sequence"/>
</dbReference>
<keyword evidence="2" id="KW-0238">DNA-binding</keyword>
<organism evidence="5 6">
    <name type="scientific">Spectribacter hydrogenoxidans</name>
    <dbReference type="NCBI Taxonomy" id="3075608"/>
    <lineage>
        <taxon>Bacteria</taxon>
        <taxon>Pseudomonadati</taxon>
        <taxon>Pseudomonadota</taxon>
        <taxon>Gammaproteobacteria</taxon>
        <taxon>Salinisphaerales</taxon>
        <taxon>Salinisphaeraceae</taxon>
        <taxon>Spectribacter</taxon>
    </lineage>
</organism>
<dbReference type="SUPFAM" id="SSF46689">
    <property type="entry name" value="Homeodomain-like"/>
    <property type="match status" value="1"/>
</dbReference>
<evidence type="ECO:0000256" key="2">
    <source>
        <dbReference type="ARBA" id="ARBA00023125"/>
    </source>
</evidence>
<reference evidence="5 6" key="1">
    <citation type="submission" date="2023-09" db="EMBL/GenBank/DDBJ databases">
        <authorList>
            <person name="Rey-Velasco X."/>
        </authorList>
    </citation>
    <scope>NUCLEOTIDE SEQUENCE [LARGE SCALE GENOMIC DNA]</scope>
    <source>
        <strain evidence="5 6">W335</strain>
    </source>
</reference>
<dbReference type="RefSeq" id="WP_311651472.1">
    <property type="nucleotide sequence ID" value="NZ_JAVRIB010000002.1"/>
</dbReference>
<keyword evidence="6" id="KW-1185">Reference proteome</keyword>
<dbReference type="Pfam" id="PF00440">
    <property type="entry name" value="TetR_N"/>
    <property type="match status" value="1"/>
</dbReference>
<dbReference type="InterPro" id="IPR001647">
    <property type="entry name" value="HTH_TetR"/>
</dbReference>
<dbReference type="PANTHER" id="PTHR30055">
    <property type="entry name" value="HTH-TYPE TRANSCRIPTIONAL REGULATOR RUTR"/>
    <property type="match status" value="1"/>
</dbReference>
<dbReference type="InterPro" id="IPR009057">
    <property type="entry name" value="Homeodomain-like_sf"/>
</dbReference>
<dbReference type="PANTHER" id="PTHR30055:SF234">
    <property type="entry name" value="HTH-TYPE TRANSCRIPTIONAL REGULATOR BETI"/>
    <property type="match status" value="1"/>
</dbReference>
<dbReference type="Gene3D" id="1.10.357.10">
    <property type="entry name" value="Tetracycline Repressor, domain 2"/>
    <property type="match status" value="1"/>
</dbReference>
<sequence>MATSSTTPTTRARGHATRERLKHIAETLFAEHGVDAVTVRDIVKAAGLKNVASLNYYFGGKQGLVEALILDGARASDTWRQERLDALAERGEPSVRELIRVLAWPVLSTNPVRVATDTHIRFINHVMAVNRRLFDDTVGRGWNQGYQRCLALLRERIDLPVDTLNERFIFINIYLRAAFAARETETARHPRNNIWNRTATIEHLFDTVEAILTARV</sequence>
<comment type="caution">
    <text evidence="5">The sequence shown here is derived from an EMBL/GenBank/DDBJ whole genome shotgun (WGS) entry which is preliminary data.</text>
</comment>
<evidence type="ECO:0000313" key="6">
    <source>
        <dbReference type="Proteomes" id="UP001251857"/>
    </source>
</evidence>
<proteinExistence type="predicted"/>
<name>A0ABU3BWS6_9GAMM</name>
<evidence type="ECO:0000256" key="3">
    <source>
        <dbReference type="ARBA" id="ARBA00023163"/>
    </source>
</evidence>
<keyword evidence="1" id="KW-0805">Transcription regulation</keyword>
<dbReference type="EMBL" id="JAVRIB010000002">
    <property type="protein sequence ID" value="MDT0633752.1"/>
    <property type="molecule type" value="Genomic_DNA"/>
</dbReference>
<gene>
    <name evidence="5" type="ORF">RM532_02135</name>
</gene>
<dbReference type="InterPro" id="IPR050109">
    <property type="entry name" value="HTH-type_TetR-like_transc_reg"/>
</dbReference>
<evidence type="ECO:0000313" key="5">
    <source>
        <dbReference type="EMBL" id="MDT0633752.1"/>
    </source>
</evidence>